<dbReference type="GO" id="GO:0008270">
    <property type="term" value="F:zinc ion binding"/>
    <property type="evidence" value="ECO:0007669"/>
    <property type="project" value="InterPro"/>
</dbReference>
<dbReference type="GO" id="GO:0004177">
    <property type="term" value="F:aminopeptidase activity"/>
    <property type="evidence" value="ECO:0007669"/>
    <property type="project" value="TreeGrafter"/>
</dbReference>
<dbReference type="OMA" id="CTALQWM"/>
<evidence type="ECO:0000256" key="9">
    <source>
        <dbReference type="PIRSR" id="PIRSR634015-1"/>
    </source>
</evidence>
<feature type="active site" description="Proton acceptor" evidence="9">
    <location>
        <position position="308"/>
    </location>
</feature>
<evidence type="ECO:0000256" key="3">
    <source>
        <dbReference type="ARBA" id="ARBA00022490"/>
    </source>
</evidence>
<keyword evidence="8" id="KW-0482">Metalloprotease</keyword>
<dbReference type="PANTHER" id="PTHR45726">
    <property type="entry name" value="LEUKOTRIENE A-4 HYDROLASE"/>
    <property type="match status" value="1"/>
</dbReference>
<evidence type="ECO:0000313" key="13">
    <source>
        <dbReference type="EMBL" id="OJT12896.1"/>
    </source>
</evidence>
<dbReference type="FunFam" id="3.30.2010.30:FF:000001">
    <property type="entry name" value="Leukotriene A(4) hydrolase"/>
    <property type="match status" value="1"/>
</dbReference>
<evidence type="ECO:0000256" key="6">
    <source>
        <dbReference type="ARBA" id="ARBA00022801"/>
    </source>
</evidence>
<reference evidence="13 14" key="1">
    <citation type="submission" date="2016-10" db="EMBL/GenBank/DDBJ databases">
        <title>Genome sequence of the basidiomycete white-rot fungus Trametes pubescens.</title>
        <authorList>
            <person name="Makela M.R."/>
            <person name="Granchi Z."/>
            <person name="Peng M."/>
            <person name="De Vries R.P."/>
            <person name="Grigoriev I."/>
            <person name="Riley R."/>
            <person name="Hilden K."/>
        </authorList>
    </citation>
    <scope>NUCLEOTIDE SEQUENCE [LARGE SCALE GENOMIC DNA]</scope>
    <source>
        <strain evidence="13 14">FBCC735</strain>
    </source>
</reference>
<evidence type="ECO:0000256" key="10">
    <source>
        <dbReference type="PIRSR" id="PIRSR634015-2"/>
    </source>
</evidence>
<dbReference type="Pfam" id="PF01433">
    <property type="entry name" value="Peptidase_M1"/>
    <property type="match status" value="1"/>
</dbReference>
<name>A0A1M2VZD5_TRAPU</name>
<feature type="active site" description="Proton donor" evidence="9">
    <location>
        <position position="396"/>
    </location>
</feature>
<keyword evidence="4" id="KW-0645">Protease</keyword>
<dbReference type="Gene3D" id="1.10.390.10">
    <property type="entry name" value="Neutral Protease Domain 2"/>
    <property type="match status" value="1"/>
</dbReference>
<comment type="similarity">
    <text evidence="2">Belongs to the peptidase M1 family.</text>
</comment>
<dbReference type="InterPro" id="IPR015211">
    <property type="entry name" value="Peptidase_M1_C"/>
</dbReference>
<keyword evidence="6 13" id="KW-0378">Hydrolase</keyword>
<dbReference type="GO" id="GO:0008237">
    <property type="term" value="F:metallopeptidase activity"/>
    <property type="evidence" value="ECO:0007669"/>
    <property type="project" value="UniProtKB-KW"/>
</dbReference>
<feature type="binding site" evidence="11">
    <location>
        <position position="311"/>
    </location>
    <ligand>
        <name>Zn(2+)</name>
        <dbReference type="ChEBI" id="CHEBI:29105"/>
        <note>catalytic</note>
    </ligand>
</feature>
<dbReference type="SUPFAM" id="SSF55486">
    <property type="entry name" value="Metalloproteases ('zincins'), catalytic domain"/>
    <property type="match status" value="1"/>
</dbReference>
<dbReference type="InterPro" id="IPR001930">
    <property type="entry name" value="Peptidase_M1"/>
</dbReference>
<dbReference type="PRINTS" id="PR00756">
    <property type="entry name" value="ALADIPTASE"/>
</dbReference>
<dbReference type="Gene3D" id="3.30.2010.30">
    <property type="match status" value="1"/>
</dbReference>
<dbReference type="Proteomes" id="UP000184267">
    <property type="component" value="Unassembled WGS sequence"/>
</dbReference>
<dbReference type="Pfam" id="PF17900">
    <property type="entry name" value="Peptidase_M1_N"/>
    <property type="match status" value="1"/>
</dbReference>
<feature type="binding site" evidence="11">
    <location>
        <position position="307"/>
    </location>
    <ligand>
        <name>Zn(2+)</name>
        <dbReference type="ChEBI" id="CHEBI:29105"/>
        <note>catalytic</note>
    </ligand>
</feature>
<keyword evidence="3" id="KW-0963">Cytoplasm</keyword>
<comment type="subcellular location">
    <subcellularLocation>
        <location evidence="1">Cytoplasm</location>
    </subcellularLocation>
</comment>
<dbReference type="FunFam" id="2.60.40.1730:FF:000004">
    <property type="entry name" value="Leukotriene A(4) hydrolase"/>
    <property type="match status" value="1"/>
</dbReference>
<dbReference type="GO" id="GO:0004301">
    <property type="term" value="F:epoxide hydrolase activity"/>
    <property type="evidence" value="ECO:0007669"/>
    <property type="project" value="TreeGrafter"/>
</dbReference>
<dbReference type="InterPro" id="IPR014782">
    <property type="entry name" value="Peptidase_M1_dom"/>
</dbReference>
<keyword evidence="7 11" id="KW-0862">Zinc</keyword>
<dbReference type="CDD" id="cd09599">
    <property type="entry name" value="M1_LTA4H"/>
    <property type="match status" value="1"/>
</dbReference>
<evidence type="ECO:0000259" key="12">
    <source>
        <dbReference type="SMART" id="SM01263"/>
    </source>
</evidence>
<dbReference type="Gene3D" id="1.25.40.320">
    <property type="entry name" value="Peptidase M1, leukotriene A4 hydrolase/aminopeptidase C-terminal domain"/>
    <property type="match status" value="1"/>
</dbReference>
<dbReference type="STRING" id="154538.A0A1M2VZD5"/>
<dbReference type="OrthoDB" id="79562at2759"/>
<evidence type="ECO:0000256" key="4">
    <source>
        <dbReference type="ARBA" id="ARBA00022670"/>
    </source>
</evidence>
<sequence>MTLPADPTTQTNWQEVASEHVDFDWAVDFDKQTLSGSVTHTLVWKKADVREVTFDTQHLDVQKVIVEDRPGNFSLGVEHKVMGTPLKVLLPSNRAVGDKTRVQIFYSTTKDCDALQWLEKEQTQGKKFPFVFSQCQPIYARSIAPLQDSPSVKITYTAKIKSVLPALLSAIRISPPSDGPAHDGKEIGKDAVTYEYKQPVPIPSYLIAIAVGNFRYRALPAVEGKEWTTGAWAEPELIDATYWEFSQDVGRFLSTAEKILPPYRFGVFDVLVLPPSFPYGGMENACLTFLTPSLLVGDRTLVDVVVHELTHSWFGNGVTQANSTHFWLNEGWTTYIERVLLQLLHTPADRGFSFLIGSKALQDALKQYEKKPKYQRLVIDFDVGEDPDDAYSTVPYEKGANFLLHLERMLGGLDEFLPYIHDYVSTYMGKSITTEDWKAHLYAYWEKHGGEEKIKALNSVKWDEWLYGEGLKLPVEMIYDTALAREAFALAERWDASRKEVDVSKLNFTEADISTFNASQSIVFLERLQSYAALPHTHIQHLGTLYGFLGTPNAELRWRFYEVALLDPASPAAQQFAAPAAQWIVGTDGTGIVRGRMKFCRPLFRAVARADKKLAVEVFREHRLAFHPIAQRLIEKVRVARLMV</sequence>
<feature type="binding site" evidence="10">
    <location>
        <begin position="134"/>
        <end position="136"/>
    </location>
    <ligand>
        <name>a peptide</name>
        <dbReference type="ChEBI" id="CHEBI:60466"/>
    </ligand>
</feature>
<evidence type="ECO:0000256" key="5">
    <source>
        <dbReference type="ARBA" id="ARBA00022723"/>
    </source>
</evidence>
<dbReference type="InterPro" id="IPR038502">
    <property type="entry name" value="M1_LTA-4_hydro/amino_C_sf"/>
</dbReference>
<evidence type="ECO:0000256" key="11">
    <source>
        <dbReference type="PIRSR" id="PIRSR634015-3"/>
    </source>
</evidence>
<gene>
    <name evidence="13" type="ORF">TRAPUB_10593</name>
</gene>
<feature type="binding site" evidence="10">
    <location>
        <begin position="596"/>
        <end position="598"/>
    </location>
    <ligand>
        <name>a peptide</name>
        <dbReference type="ChEBI" id="CHEBI:60466"/>
    </ligand>
</feature>
<evidence type="ECO:0000256" key="2">
    <source>
        <dbReference type="ARBA" id="ARBA00010136"/>
    </source>
</evidence>
<evidence type="ECO:0000256" key="7">
    <source>
        <dbReference type="ARBA" id="ARBA00022833"/>
    </source>
</evidence>
<comment type="caution">
    <text evidence="13">The sequence shown here is derived from an EMBL/GenBank/DDBJ whole genome shotgun (WGS) entry which is preliminary data.</text>
</comment>
<comment type="cofactor">
    <cofactor evidence="11">
        <name>Zn(2+)</name>
        <dbReference type="ChEBI" id="CHEBI:29105"/>
    </cofactor>
    <text evidence="11">Binds 1 zinc ion per subunit.</text>
</comment>
<feature type="binding site" evidence="10">
    <location>
        <begin position="278"/>
        <end position="283"/>
    </location>
    <ligand>
        <name>a peptide</name>
        <dbReference type="ChEBI" id="CHEBI:60466"/>
    </ligand>
</feature>
<evidence type="ECO:0000313" key="14">
    <source>
        <dbReference type="Proteomes" id="UP000184267"/>
    </source>
</evidence>
<dbReference type="InterPro" id="IPR049980">
    <property type="entry name" value="LTA4H_cat"/>
</dbReference>
<dbReference type="InterPro" id="IPR016024">
    <property type="entry name" value="ARM-type_fold"/>
</dbReference>
<dbReference type="Gene3D" id="2.60.40.1730">
    <property type="entry name" value="tricorn interacting facor f3 domain"/>
    <property type="match status" value="1"/>
</dbReference>
<dbReference type="SUPFAM" id="SSF63737">
    <property type="entry name" value="Leukotriene A4 hydrolase N-terminal domain"/>
    <property type="match status" value="1"/>
</dbReference>
<accession>A0A1M2VZD5</accession>
<organism evidence="13 14">
    <name type="scientific">Trametes pubescens</name>
    <name type="common">White-rot fungus</name>
    <dbReference type="NCBI Taxonomy" id="154538"/>
    <lineage>
        <taxon>Eukaryota</taxon>
        <taxon>Fungi</taxon>
        <taxon>Dikarya</taxon>
        <taxon>Basidiomycota</taxon>
        <taxon>Agaricomycotina</taxon>
        <taxon>Agaricomycetes</taxon>
        <taxon>Polyporales</taxon>
        <taxon>Polyporaceae</taxon>
        <taxon>Trametes</taxon>
    </lineage>
</organism>
<dbReference type="PANTHER" id="PTHR45726:SF3">
    <property type="entry name" value="LEUKOTRIENE A-4 HYDROLASE"/>
    <property type="match status" value="1"/>
</dbReference>
<dbReference type="SMART" id="SM01263">
    <property type="entry name" value="Leuk-A4-hydro_C"/>
    <property type="match status" value="1"/>
</dbReference>
<dbReference type="EMBL" id="MNAD01000446">
    <property type="protein sequence ID" value="OJT12896.1"/>
    <property type="molecule type" value="Genomic_DNA"/>
</dbReference>
<keyword evidence="5 11" id="KW-0479">Metal-binding</keyword>
<evidence type="ECO:0000256" key="1">
    <source>
        <dbReference type="ARBA" id="ARBA00004496"/>
    </source>
</evidence>
<evidence type="ECO:0000256" key="8">
    <source>
        <dbReference type="ARBA" id="ARBA00023049"/>
    </source>
</evidence>
<dbReference type="InterPro" id="IPR042097">
    <property type="entry name" value="Aminopeptidase_N-like_N_sf"/>
</dbReference>
<keyword evidence="14" id="KW-1185">Reference proteome</keyword>
<dbReference type="SUPFAM" id="SSF48371">
    <property type="entry name" value="ARM repeat"/>
    <property type="match status" value="1"/>
</dbReference>
<feature type="binding site" evidence="11">
    <location>
        <position position="330"/>
    </location>
    <ligand>
        <name>Zn(2+)</name>
        <dbReference type="ChEBI" id="CHEBI:29105"/>
        <note>catalytic</note>
    </ligand>
</feature>
<dbReference type="AlphaFoldDB" id="A0A1M2VZD5"/>
<feature type="domain" description="Peptidase M1 leukotriene A4 hydrolase/aminopeptidase C-terminal" evidence="12">
    <location>
        <begin position="482"/>
        <end position="638"/>
    </location>
</feature>
<dbReference type="InterPro" id="IPR027268">
    <property type="entry name" value="Peptidase_M4/M1_CTD_sf"/>
</dbReference>
<dbReference type="GO" id="GO:0006508">
    <property type="term" value="P:proteolysis"/>
    <property type="evidence" value="ECO:0007669"/>
    <property type="project" value="UniProtKB-KW"/>
</dbReference>
<dbReference type="InterPro" id="IPR045357">
    <property type="entry name" value="Aminopeptidase_N-like_N"/>
</dbReference>
<dbReference type="FunFam" id="1.10.390.10:FF:000003">
    <property type="entry name" value="Leukotriene A(4) hydrolase"/>
    <property type="match status" value="1"/>
</dbReference>
<proteinExistence type="inferred from homology"/>
<dbReference type="InterPro" id="IPR034015">
    <property type="entry name" value="M1_LTA4H"/>
</dbReference>
<dbReference type="Pfam" id="PF09127">
    <property type="entry name" value="Leuk-A4-hydro_C"/>
    <property type="match status" value="1"/>
</dbReference>
<dbReference type="GO" id="GO:0005829">
    <property type="term" value="C:cytosol"/>
    <property type="evidence" value="ECO:0007669"/>
    <property type="project" value="TreeGrafter"/>
</dbReference>
<protein>
    <submittedName>
        <fullName evidence="13">Leukotriene A-4 hydrolase</fullName>
    </submittedName>
</protein>